<dbReference type="OrthoDB" id="2364989at2"/>
<evidence type="ECO:0000313" key="1">
    <source>
        <dbReference type="EMBL" id="KOO48575.1"/>
    </source>
</evidence>
<name>A0A0M0LBY2_9BACI</name>
<dbReference type="RefSeq" id="WP_053400140.1">
    <property type="nucleotide sequence ID" value="NZ_JAMAUM010000010.1"/>
</dbReference>
<proteinExistence type="predicted"/>
<organism evidence="1 2">
    <name type="scientific">Priestia koreensis</name>
    <dbReference type="NCBI Taxonomy" id="284581"/>
    <lineage>
        <taxon>Bacteria</taxon>
        <taxon>Bacillati</taxon>
        <taxon>Bacillota</taxon>
        <taxon>Bacilli</taxon>
        <taxon>Bacillales</taxon>
        <taxon>Bacillaceae</taxon>
        <taxon>Priestia</taxon>
    </lineage>
</organism>
<dbReference type="PATRIC" id="fig|284581.3.peg.1611"/>
<sequence length="163" mass="19187">MEQKVHFIKPSPVGVDKYYKMYKLNGEFAFIKLGGQFFAEGSIDNTLPIFGDIVFSLLFGKEWKKIRLKKEEKLDQQMQLDKTAVLQRKHSFTIPFNRIEQIKIRYRSSFHTAWNDNGKVVVTLTTGEVYKFLVPLTIPIESVIHMFEEESLLIEYQDKKRAY</sequence>
<dbReference type="AlphaFoldDB" id="A0A0M0LBY2"/>
<dbReference type="Proteomes" id="UP000037558">
    <property type="component" value="Unassembled WGS sequence"/>
</dbReference>
<keyword evidence="2" id="KW-1185">Reference proteome</keyword>
<gene>
    <name evidence="1" type="ORF">AMD01_04100</name>
</gene>
<comment type="caution">
    <text evidence="1">The sequence shown here is derived from an EMBL/GenBank/DDBJ whole genome shotgun (WGS) entry which is preliminary data.</text>
</comment>
<protein>
    <submittedName>
        <fullName evidence="1">Uncharacterized protein</fullName>
    </submittedName>
</protein>
<reference evidence="2" key="1">
    <citation type="submission" date="2015-08" db="EMBL/GenBank/DDBJ databases">
        <title>Fjat-14210 dsm16467.</title>
        <authorList>
            <person name="Liu B."/>
            <person name="Wang J."/>
            <person name="Zhu Y."/>
            <person name="Liu G."/>
            <person name="Chen Q."/>
            <person name="Chen Z."/>
            <person name="Lan J."/>
            <person name="Che J."/>
            <person name="Ge C."/>
            <person name="Shi H."/>
            <person name="Pan Z."/>
            <person name="Liu X."/>
        </authorList>
    </citation>
    <scope>NUCLEOTIDE SEQUENCE [LARGE SCALE GENOMIC DNA]</scope>
    <source>
        <strain evidence="2">DSM 16467</strain>
    </source>
</reference>
<accession>A0A0M0LBY2</accession>
<evidence type="ECO:0000313" key="2">
    <source>
        <dbReference type="Proteomes" id="UP000037558"/>
    </source>
</evidence>
<dbReference type="EMBL" id="LILC01000004">
    <property type="protein sequence ID" value="KOO48575.1"/>
    <property type="molecule type" value="Genomic_DNA"/>
</dbReference>